<reference evidence="1 2" key="1">
    <citation type="submission" date="2020-08" db="EMBL/GenBank/DDBJ databases">
        <title>Genomic Encyclopedia of Type Strains, Phase IV (KMG-IV): sequencing the most valuable type-strain genomes for metagenomic binning, comparative biology and taxonomic classification.</title>
        <authorList>
            <person name="Goeker M."/>
        </authorList>
    </citation>
    <scope>NUCLEOTIDE SEQUENCE [LARGE SCALE GENOMIC DNA]</scope>
    <source>
        <strain evidence="1 2">DSM 103336</strain>
    </source>
</reference>
<evidence type="ECO:0000313" key="1">
    <source>
        <dbReference type="EMBL" id="MBB5731001.1"/>
    </source>
</evidence>
<dbReference type="EMBL" id="JACIJR010000019">
    <property type="protein sequence ID" value="MBB5731001.1"/>
    <property type="molecule type" value="Genomic_DNA"/>
</dbReference>
<protein>
    <submittedName>
        <fullName evidence="1">Uncharacterized protein</fullName>
    </submittedName>
</protein>
<organism evidence="1 2">
    <name type="scientific">Sphingomonas prati</name>
    <dbReference type="NCBI Taxonomy" id="1843237"/>
    <lineage>
        <taxon>Bacteria</taxon>
        <taxon>Pseudomonadati</taxon>
        <taxon>Pseudomonadota</taxon>
        <taxon>Alphaproteobacteria</taxon>
        <taxon>Sphingomonadales</taxon>
        <taxon>Sphingomonadaceae</taxon>
        <taxon>Sphingomonas</taxon>
    </lineage>
</organism>
<dbReference type="AlphaFoldDB" id="A0A7W9BVN9"/>
<keyword evidence="2" id="KW-1185">Reference proteome</keyword>
<accession>A0A7W9BVN9</accession>
<gene>
    <name evidence="1" type="ORF">FHS99_003515</name>
</gene>
<dbReference type="Proteomes" id="UP000546701">
    <property type="component" value="Unassembled WGS sequence"/>
</dbReference>
<proteinExistence type="predicted"/>
<comment type="caution">
    <text evidence="1">The sequence shown here is derived from an EMBL/GenBank/DDBJ whole genome shotgun (WGS) entry which is preliminary data.</text>
</comment>
<dbReference type="RefSeq" id="WP_157177989.1">
    <property type="nucleotide sequence ID" value="NZ_BMJP01000019.1"/>
</dbReference>
<name>A0A7W9BVN9_9SPHN</name>
<evidence type="ECO:0000313" key="2">
    <source>
        <dbReference type="Proteomes" id="UP000546701"/>
    </source>
</evidence>
<sequence>MIEAVERAARAVPGPSIYASGTTDARLGRGAIVRDANNLPSGAVVSSGSRLAIIMVGSHKVQVPINALTGSATTLATTMTPESLDKLLAASAKYQEETAKLIRK</sequence>